<feature type="compositionally biased region" description="Basic and acidic residues" evidence="1">
    <location>
        <begin position="85"/>
        <end position="99"/>
    </location>
</feature>
<protein>
    <submittedName>
        <fullName evidence="2">Uncharacterized protein</fullName>
    </submittedName>
</protein>
<feature type="region of interest" description="Disordered" evidence="1">
    <location>
        <begin position="53"/>
        <end position="107"/>
    </location>
</feature>
<feature type="compositionally biased region" description="Basic and acidic residues" evidence="1">
    <location>
        <begin position="65"/>
        <end position="76"/>
    </location>
</feature>
<evidence type="ECO:0000313" key="3">
    <source>
        <dbReference type="Proteomes" id="UP001359559"/>
    </source>
</evidence>
<organism evidence="2 3">
    <name type="scientific">Clitoria ternatea</name>
    <name type="common">Butterfly pea</name>
    <dbReference type="NCBI Taxonomy" id="43366"/>
    <lineage>
        <taxon>Eukaryota</taxon>
        <taxon>Viridiplantae</taxon>
        <taxon>Streptophyta</taxon>
        <taxon>Embryophyta</taxon>
        <taxon>Tracheophyta</taxon>
        <taxon>Spermatophyta</taxon>
        <taxon>Magnoliopsida</taxon>
        <taxon>eudicotyledons</taxon>
        <taxon>Gunneridae</taxon>
        <taxon>Pentapetalae</taxon>
        <taxon>rosids</taxon>
        <taxon>fabids</taxon>
        <taxon>Fabales</taxon>
        <taxon>Fabaceae</taxon>
        <taxon>Papilionoideae</taxon>
        <taxon>50 kb inversion clade</taxon>
        <taxon>NPAAA clade</taxon>
        <taxon>indigoferoid/millettioid clade</taxon>
        <taxon>Phaseoleae</taxon>
        <taxon>Clitoria</taxon>
    </lineage>
</organism>
<evidence type="ECO:0000313" key="2">
    <source>
        <dbReference type="EMBL" id="KAK7262283.1"/>
    </source>
</evidence>
<reference evidence="2 3" key="1">
    <citation type="submission" date="2024-01" db="EMBL/GenBank/DDBJ databases">
        <title>The genomes of 5 underutilized Papilionoideae crops provide insights into root nodulation and disease resistance.</title>
        <authorList>
            <person name="Yuan L."/>
        </authorList>
    </citation>
    <scope>NUCLEOTIDE SEQUENCE [LARGE SCALE GENOMIC DNA]</scope>
    <source>
        <strain evidence="2">LY-2023</strain>
        <tissue evidence="2">Leaf</tissue>
    </source>
</reference>
<proteinExistence type="predicted"/>
<gene>
    <name evidence="2" type="ORF">RJT34_29849</name>
</gene>
<accession>A0AAN9HZV4</accession>
<dbReference type="AlphaFoldDB" id="A0AAN9HZV4"/>
<name>A0AAN9HZV4_CLITE</name>
<dbReference type="EMBL" id="JAYKXN010000008">
    <property type="protein sequence ID" value="KAK7262283.1"/>
    <property type="molecule type" value="Genomic_DNA"/>
</dbReference>
<sequence>MVTTALNDILFEADFRFSHFSFPSLYLSFFFLLQDIIQKAHIGICSSMATVQKGDEEVSNESDENDHHQIPRKEYGKPGSGQRTVNDDVNHHYIPRDHYGTPGQGGN</sequence>
<dbReference type="Proteomes" id="UP001359559">
    <property type="component" value="Unassembled WGS sequence"/>
</dbReference>
<comment type="caution">
    <text evidence="2">The sequence shown here is derived from an EMBL/GenBank/DDBJ whole genome shotgun (WGS) entry which is preliminary data.</text>
</comment>
<keyword evidence="3" id="KW-1185">Reference proteome</keyword>
<evidence type="ECO:0000256" key="1">
    <source>
        <dbReference type="SAM" id="MobiDB-lite"/>
    </source>
</evidence>